<feature type="region of interest" description="Disordered" evidence="1">
    <location>
        <begin position="267"/>
        <end position="306"/>
    </location>
</feature>
<dbReference type="InterPro" id="IPR007511">
    <property type="entry name" value="DUF501"/>
</dbReference>
<feature type="compositionally biased region" description="Basic residues" evidence="1">
    <location>
        <begin position="277"/>
        <end position="297"/>
    </location>
</feature>
<reference evidence="3" key="1">
    <citation type="submission" date="2021-01" db="EMBL/GenBank/DDBJ databases">
        <authorList>
            <person name="Corre E."/>
            <person name="Pelletier E."/>
            <person name="Niang G."/>
            <person name="Scheremetjew M."/>
            <person name="Finn R."/>
            <person name="Kale V."/>
            <person name="Holt S."/>
            <person name="Cochrane G."/>
            <person name="Meng A."/>
            <person name="Brown T."/>
            <person name="Cohen L."/>
        </authorList>
    </citation>
    <scope>NUCLEOTIDE SEQUENCE</scope>
    <source>
        <strain evidence="3">CCMP2084</strain>
    </source>
</reference>
<feature type="chain" id="PRO_5031413464" evidence="2">
    <location>
        <begin position="22"/>
        <end position="306"/>
    </location>
</feature>
<evidence type="ECO:0000313" key="3">
    <source>
        <dbReference type="EMBL" id="CAD9813129.1"/>
    </source>
</evidence>
<organism evidence="3">
    <name type="scientific">Attheya septentrionalis</name>
    <dbReference type="NCBI Taxonomy" id="420275"/>
    <lineage>
        <taxon>Eukaryota</taxon>
        <taxon>Sar</taxon>
        <taxon>Stramenopiles</taxon>
        <taxon>Ochrophyta</taxon>
        <taxon>Bacillariophyta</taxon>
        <taxon>Coscinodiscophyceae</taxon>
        <taxon>Chaetocerotophycidae</taxon>
        <taxon>Chaetocerotales</taxon>
        <taxon>Attheyaceae</taxon>
        <taxon>Attheya</taxon>
    </lineage>
</organism>
<evidence type="ECO:0000256" key="1">
    <source>
        <dbReference type="SAM" id="MobiDB-lite"/>
    </source>
</evidence>
<sequence>MAFHRSIFLVVILVVLDGVEGLLLQKTTTTRLQQQKTRRTTMMNANRNNKNGLFPNSMSVTQADVDTFVRQTGQVNPSKAAIGVPAAWQCRHGFPQAFALDPLPNSQNNGGTTARLNSGLLKLTCPLLVRAVDQLEDEKFIPTWNEQHLQLGSQSNHNNEWQLHCQTAHARHSTVRQELLSDDDQKSIVEQKLGPRGAMAFYQAGVAGSSLGSHYTDLKCLHAWLADSLFFDVDNGGPIGTAIRQEFHERGIDPTGTLTCAALCNPNSLTSADPPKPRNKQRLRTSKETLRRKRRKHEQNDPKEIL</sequence>
<name>A0A7S2U9S3_9STRA</name>
<gene>
    <name evidence="3" type="ORF">ASEP1449_LOCUS4954</name>
</gene>
<feature type="signal peptide" evidence="2">
    <location>
        <begin position="1"/>
        <end position="21"/>
    </location>
</feature>
<protein>
    <submittedName>
        <fullName evidence="3">Uncharacterized protein</fullName>
    </submittedName>
</protein>
<dbReference type="AlphaFoldDB" id="A0A7S2U9S3"/>
<accession>A0A7S2U9S3</accession>
<proteinExistence type="predicted"/>
<dbReference type="Pfam" id="PF04417">
    <property type="entry name" value="DUF501"/>
    <property type="match status" value="1"/>
</dbReference>
<evidence type="ECO:0000256" key="2">
    <source>
        <dbReference type="SAM" id="SignalP"/>
    </source>
</evidence>
<keyword evidence="2" id="KW-0732">Signal</keyword>
<dbReference type="EMBL" id="HBHQ01007363">
    <property type="protein sequence ID" value="CAD9813129.1"/>
    <property type="molecule type" value="Transcribed_RNA"/>
</dbReference>